<protein>
    <submittedName>
        <fullName evidence="4">Mediator of RNA polymerase II transcription subunit 15</fullName>
    </submittedName>
</protein>
<evidence type="ECO:0000256" key="1">
    <source>
        <dbReference type="SAM" id="Coils"/>
    </source>
</evidence>
<dbReference type="WBParaSite" id="Pan_g19697.t1">
    <property type="protein sequence ID" value="Pan_g19697.t1"/>
    <property type="gene ID" value="Pan_g19697"/>
</dbReference>
<dbReference type="AlphaFoldDB" id="A0A7E4ZVG7"/>
<keyword evidence="3" id="KW-1185">Reference proteome</keyword>
<feature type="region of interest" description="Disordered" evidence="2">
    <location>
        <begin position="1"/>
        <end position="29"/>
    </location>
</feature>
<keyword evidence="1" id="KW-0175">Coiled coil</keyword>
<feature type="coiled-coil region" evidence="1">
    <location>
        <begin position="243"/>
        <end position="297"/>
    </location>
</feature>
<evidence type="ECO:0000256" key="2">
    <source>
        <dbReference type="SAM" id="MobiDB-lite"/>
    </source>
</evidence>
<proteinExistence type="predicted"/>
<name>A0A7E4ZVG7_PANRE</name>
<accession>A0A7E4ZVG7</accession>
<reference evidence="3" key="1">
    <citation type="journal article" date="2013" name="Genetics">
        <title>The draft genome and transcriptome of Panagrellus redivivus are shaped by the harsh demands of a free-living lifestyle.</title>
        <authorList>
            <person name="Srinivasan J."/>
            <person name="Dillman A.R."/>
            <person name="Macchietto M.G."/>
            <person name="Heikkinen L."/>
            <person name="Lakso M."/>
            <person name="Fracchia K.M."/>
            <person name="Antoshechkin I."/>
            <person name="Mortazavi A."/>
            <person name="Wong G."/>
            <person name="Sternberg P.W."/>
        </authorList>
    </citation>
    <scope>NUCLEOTIDE SEQUENCE [LARGE SCALE GENOMIC DNA]</scope>
    <source>
        <strain evidence="3">MT8872</strain>
    </source>
</reference>
<sequence length="327" mass="37442">MATGSAIVPTPMDTSVQPTASDPAPTSSTVIDENEVNAILSQFNYPATMAPNFENPKRSVEMADNCIEVIEADKESPMTTTLKEMMSRGGRGKLIHEYKDVQDKIDSVCSELKAAKDKRRDILYNQLDRIEKLKYYREIKAQRRDEILRKEKEAIEKAKAEEAAREHAKQQKAAEELQRQFKSLQVQQQQQQQQQQVADTHNQQLMQMLMSSPGMDANMIRLIQQHQAQQQQQQQLAGLPAAFQQMILLAQQQERERERERQRLQQHQQHQQAMAIILQQQQHLQRQQQQQQQLLAQLPPGFAGLDPKMAAILLQQLAQNPGTPAPK</sequence>
<reference evidence="4" key="2">
    <citation type="submission" date="2020-10" db="UniProtKB">
        <authorList>
            <consortium name="WormBaseParasite"/>
        </authorList>
    </citation>
    <scope>IDENTIFICATION</scope>
</reference>
<organism evidence="3 4">
    <name type="scientific">Panagrellus redivivus</name>
    <name type="common">Microworm</name>
    <dbReference type="NCBI Taxonomy" id="6233"/>
    <lineage>
        <taxon>Eukaryota</taxon>
        <taxon>Metazoa</taxon>
        <taxon>Ecdysozoa</taxon>
        <taxon>Nematoda</taxon>
        <taxon>Chromadorea</taxon>
        <taxon>Rhabditida</taxon>
        <taxon>Tylenchina</taxon>
        <taxon>Panagrolaimomorpha</taxon>
        <taxon>Panagrolaimoidea</taxon>
        <taxon>Panagrolaimidae</taxon>
        <taxon>Panagrellus</taxon>
    </lineage>
</organism>
<feature type="compositionally biased region" description="Polar residues" evidence="2">
    <location>
        <begin position="12"/>
        <end position="29"/>
    </location>
</feature>
<dbReference type="Proteomes" id="UP000492821">
    <property type="component" value="Unassembled WGS sequence"/>
</dbReference>
<feature type="coiled-coil region" evidence="1">
    <location>
        <begin position="98"/>
        <end position="194"/>
    </location>
</feature>
<evidence type="ECO:0000313" key="3">
    <source>
        <dbReference type="Proteomes" id="UP000492821"/>
    </source>
</evidence>
<evidence type="ECO:0000313" key="4">
    <source>
        <dbReference type="WBParaSite" id="Pan_g19697.t1"/>
    </source>
</evidence>